<dbReference type="AlphaFoldDB" id="A0A0D9ZAE3"/>
<organism evidence="4">
    <name type="scientific">Oryza glumipatula</name>
    <dbReference type="NCBI Taxonomy" id="40148"/>
    <lineage>
        <taxon>Eukaryota</taxon>
        <taxon>Viridiplantae</taxon>
        <taxon>Streptophyta</taxon>
        <taxon>Embryophyta</taxon>
        <taxon>Tracheophyta</taxon>
        <taxon>Spermatophyta</taxon>
        <taxon>Magnoliopsida</taxon>
        <taxon>Liliopsida</taxon>
        <taxon>Poales</taxon>
        <taxon>Poaceae</taxon>
        <taxon>BOP clade</taxon>
        <taxon>Oryzoideae</taxon>
        <taxon>Oryzeae</taxon>
        <taxon>Oryzinae</taxon>
        <taxon>Oryza</taxon>
    </lineage>
</organism>
<dbReference type="NCBIfam" id="TIGR01614">
    <property type="entry name" value="PME_inhib"/>
    <property type="match status" value="1"/>
</dbReference>
<dbReference type="eggNOG" id="ENOG502QPI3">
    <property type="taxonomic scope" value="Eukaryota"/>
</dbReference>
<dbReference type="CDD" id="cd15798">
    <property type="entry name" value="PMEI-like_3"/>
    <property type="match status" value="1"/>
</dbReference>
<feature type="signal peptide" evidence="2">
    <location>
        <begin position="1"/>
        <end position="21"/>
    </location>
</feature>
<feature type="chain" id="PRO_5002352499" description="Pectinesterase inhibitor domain-containing protein" evidence="2">
    <location>
        <begin position="22"/>
        <end position="223"/>
    </location>
</feature>
<reference evidence="4" key="1">
    <citation type="submission" date="2015-04" db="UniProtKB">
        <authorList>
            <consortium name="EnsemblPlants"/>
        </authorList>
    </citation>
    <scope>IDENTIFICATION</scope>
</reference>
<evidence type="ECO:0000259" key="3">
    <source>
        <dbReference type="SMART" id="SM00856"/>
    </source>
</evidence>
<dbReference type="EnsemblPlants" id="OGLUM03G26430.1">
    <property type="protein sequence ID" value="OGLUM03G26430.1"/>
    <property type="gene ID" value="OGLUM03G26430"/>
</dbReference>
<reference evidence="4" key="2">
    <citation type="submission" date="2018-05" db="EMBL/GenBank/DDBJ databases">
        <title>OgluRS3 (Oryza glumaepatula Reference Sequence Version 3).</title>
        <authorList>
            <person name="Zhang J."/>
            <person name="Kudrna D."/>
            <person name="Lee S."/>
            <person name="Talag J."/>
            <person name="Welchert J."/>
            <person name="Wing R.A."/>
        </authorList>
    </citation>
    <scope>NUCLEOTIDE SEQUENCE [LARGE SCALE GENOMIC DNA]</scope>
</reference>
<dbReference type="SUPFAM" id="SSF101148">
    <property type="entry name" value="Plant invertase/pectin methylesterase inhibitor"/>
    <property type="match status" value="1"/>
</dbReference>
<dbReference type="GO" id="GO:0004857">
    <property type="term" value="F:enzyme inhibitor activity"/>
    <property type="evidence" value="ECO:0007669"/>
    <property type="project" value="InterPro"/>
</dbReference>
<dbReference type="Gramene" id="OGLUM03G26430.1">
    <property type="protein sequence ID" value="OGLUM03G26430.1"/>
    <property type="gene ID" value="OGLUM03G26430"/>
</dbReference>
<dbReference type="PANTHER" id="PTHR31080:SF145">
    <property type="entry name" value="PECTINESTERASE INHIBITOR DOMAIN-CONTAINING PROTEIN"/>
    <property type="match status" value="1"/>
</dbReference>
<dbReference type="STRING" id="40148.A0A0D9ZAE3"/>
<dbReference type="Gene3D" id="1.20.140.40">
    <property type="entry name" value="Invertase/pectin methylesterase inhibitor family protein"/>
    <property type="match status" value="1"/>
</dbReference>
<dbReference type="Proteomes" id="UP000026961">
    <property type="component" value="Chromosome 3"/>
</dbReference>
<feature type="domain" description="Pectinesterase inhibitor" evidence="3">
    <location>
        <begin position="54"/>
        <end position="214"/>
    </location>
</feature>
<evidence type="ECO:0000256" key="1">
    <source>
        <dbReference type="ARBA" id="ARBA00022729"/>
    </source>
</evidence>
<dbReference type="SMART" id="SM00856">
    <property type="entry name" value="PMEI"/>
    <property type="match status" value="1"/>
</dbReference>
<name>A0A0D9ZAE3_9ORYZ</name>
<protein>
    <recommendedName>
        <fullName evidence="3">Pectinesterase inhibitor domain-containing protein</fullName>
    </recommendedName>
</protein>
<dbReference type="PANTHER" id="PTHR31080">
    <property type="entry name" value="PECTINESTERASE INHIBITOR-LIKE"/>
    <property type="match status" value="1"/>
</dbReference>
<evidence type="ECO:0000313" key="4">
    <source>
        <dbReference type="EnsemblPlants" id="OGLUM03G26430.1"/>
    </source>
</evidence>
<dbReference type="InterPro" id="IPR006501">
    <property type="entry name" value="Pectinesterase_inhib_dom"/>
</dbReference>
<dbReference type="HOGENOM" id="CLU_033761_0_0_1"/>
<keyword evidence="1 2" id="KW-0732">Signal</keyword>
<evidence type="ECO:0000256" key="2">
    <source>
        <dbReference type="SAM" id="SignalP"/>
    </source>
</evidence>
<dbReference type="InterPro" id="IPR051955">
    <property type="entry name" value="PME_Inhibitor"/>
</dbReference>
<accession>A0A0D9ZAE3</accession>
<evidence type="ECO:0000313" key="5">
    <source>
        <dbReference type="Proteomes" id="UP000026961"/>
    </source>
</evidence>
<keyword evidence="5" id="KW-1185">Reference proteome</keyword>
<sequence length="223" mass="22393">MFLALVILLAVAAGSWQPAATSTPATVSPAPAVSPVAAPAGELGGGGAGARRDQDREFVRGCCARTLYPRLCTAALSPYAAAVGSSHARLAVPSANLTAGTINSLGGRVPSPSTTGTTESPAGALGDCAEAVASAADLAARAAGRLDGVERAVAGPEVLWRVRDAQTWLSAAMTYEGTCADALRPAASAPTPVRAELRAGVRRAMQHTSIALALVHMLIRTSA</sequence>
<proteinExistence type="predicted"/>
<dbReference type="InterPro" id="IPR035513">
    <property type="entry name" value="Invertase/methylesterase_inhib"/>
</dbReference>
<dbReference type="Pfam" id="PF04043">
    <property type="entry name" value="PMEI"/>
    <property type="match status" value="1"/>
</dbReference>